<protein>
    <submittedName>
        <fullName evidence="2">Uncharacterized protein</fullName>
    </submittedName>
</protein>
<proteinExistence type="predicted"/>
<organism evidence="2 3">
    <name type="scientific">Fusarium phyllophilum</name>
    <dbReference type="NCBI Taxonomy" id="47803"/>
    <lineage>
        <taxon>Eukaryota</taxon>
        <taxon>Fungi</taxon>
        <taxon>Dikarya</taxon>
        <taxon>Ascomycota</taxon>
        <taxon>Pezizomycotina</taxon>
        <taxon>Sordariomycetes</taxon>
        <taxon>Hypocreomycetidae</taxon>
        <taxon>Hypocreales</taxon>
        <taxon>Nectriaceae</taxon>
        <taxon>Fusarium</taxon>
        <taxon>Fusarium fujikuroi species complex</taxon>
    </lineage>
</organism>
<dbReference type="Proteomes" id="UP000582016">
    <property type="component" value="Unassembled WGS sequence"/>
</dbReference>
<reference evidence="2 3" key="1">
    <citation type="submission" date="2020-05" db="EMBL/GenBank/DDBJ databases">
        <title>Identification and distribution of gene clusters putatively required for synthesis of sphingolipid metabolism inhibitors in phylogenetically diverse species of the filamentous fungus Fusarium.</title>
        <authorList>
            <person name="Kim H.-S."/>
            <person name="Busman M."/>
            <person name="Brown D.W."/>
            <person name="Divon H."/>
            <person name="Uhlig S."/>
            <person name="Proctor R.H."/>
        </authorList>
    </citation>
    <scope>NUCLEOTIDE SEQUENCE [LARGE SCALE GENOMIC DNA]</scope>
    <source>
        <strain evidence="2 3">NRRL 13617</strain>
    </source>
</reference>
<sequence>MSTSQPTKHSAVSADQPPIEPPPAYERVAQTQTQNPPRPRQGDANSKGCLVDAPVPLQVAYACAVSPALLTLACYKFGGEIEAREAKQYAESIPTCHDTQEGEQDAKSVSTVTIIDSEPQSGLKEADQSAVTICLEVQNGAGEQSSEADQMEANQNGVTILLEVQTKVREQSSKTDEIMAWMESAEKATNKSTEY</sequence>
<dbReference type="AlphaFoldDB" id="A0A8H5KFZ5"/>
<evidence type="ECO:0000256" key="1">
    <source>
        <dbReference type="SAM" id="MobiDB-lite"/>
    </source>
</evidence>
<gene>
    <name evidence="2" type="ORF">FPHYL_19</name>
</gene>
<dbReference type="EMBL" id="JAAOAQ010000002">
    <property type="protein sequence ID" value="KAF5571953.1"/>
    <property type="molecule type" value="Genomic_DNA"/>
</dbReference>
<feature type="region of interest" description="Disordered" evidence="1">
    <location>
        <begin position="1"/>
        <end position="47"/>
    </location>
</feature>
<keyword evidence="3" id="KW-1185">Reference proteome</keyword>
<evidence type="ECO:0000313" key="3">
    <source>
        <dbReference type="Proteomes" id="UP000582016"/>
    </source>
</evidence>
<comment type="caution">
    <text evidence="2">The sequence shown here is derived from an EMBL/GenBank/DDBJ whole genome shotgun (WGS) entry which is preliminary data.</text>
</comment>
<name>A0A8H5KFZ5_9HYPO</name>
<evidence type="ECO:0000313" key="2">
    <source>
        <dbReference type="EMBL" id="KAF5571953.1"/>
    </source>
</evidence>
<accession>A0A8H5KFZ5</accession>
<feature type="compositionally biased region" description="Polar residues" evidence="1">
    <location>
        <begin position="1"/>
        <end position="10"/>
    </location>
</feature>
<dbReference type="OrthoDB" id="10473751at2759"/>